<dbReference type="GO" id="GO:0020037">
    <property type="term" value="F:heme binding"/>
    <property type="evidence" value="ECO:0007669"/>
    <property type="project" value="InterPro"/>
</dbReference>
<keyword evidence="11 13" id="KW-0472">Membrane</keyword>
<feature type="transmembrane region" description="Helical" evidence="13">
    <location>
        <begin position="361"/>
        <end position="385"/>
    </location>
</feature>
<comment type="subcellular location">
    <subcellularLocation>
        <location evidence="1">Membrane</location>
        <topology evidence="1">Multi-pass membrane protein</topology>
    </subcellularLocation>
</comment>
<dbReference type="Pfam" id="PF00173">
    <property type="entry name" value="Cyt-b5"/>
    <property type="match status" value="1"/>
</dbReference>
<comment type="pathway">
    <text evidence="2">Lipid metabolism.</text>
</comment>
<evidence type="ECO:0000259" key="14">
    <source>
        <dbReference type="PROSITE" id="PS50255"/>
    </source>
</evidence>
<feature type="region of interest" description="Disordered" evidence="12">
    <location>
        <begin position="35"/>
        <end position="61"/>
    </location>
</feature>
<dbReference type="Gene3D" id="3.10.120.10">
    <property type="entry name" value="Cytochrome b5-like heme/steroid binding domain"/>
    <property type="match status" value="1"/>
</dbReference>
<keyword evidence="6" id="KW-0479">Metal-binding</keyword>
<evidence type="ECO:0000256" key="9">
    <source>
        <dbReference type="ARBA" id="ARBA00023004"/>
    </source>
</evidence>
<feature type="compositionally biased region" description="Low complexity" evidence="12">
    <location>
        <begin position="50"/>
        <end position="61"/>
    </location>
</feature>
<comment type="similarity">
    <text evidence="3">Belongs to the fatty acid desaturase type 1 family.</text>
</comment>
<dbReference type="PANTHER" id="PTHR19353">
    <property type="entry name" value="FATTY ACID DESATURASE 2"/>
    <property type="match status" value="1"/>
</dbReference>
<feature type="transmembrane region" description="Helical" evidence="13">
    <location>
        <begin position="397"/>
        <end position="417"/>
    </location>
</feature>
<name>A0A9W7LFC9_9STRA</name>
<accession>A0A9W7LFC9</accession>
<evidence type="ECO:0000256" key="5">
    <source>
        <dbReference type="ARBA" id="ARBA00022692"/>
    </source>
</evidence>
<dbReference type="Proteomes" id="UP001165065">
    <property type="component" value="Unassembled WGS sequence"/>
</dbReference>
<dbReference type="EMBL" id="BRYA01000452">
    <property type="protein sequence ID" value="GMI48985.1"/>
    <property type="molecule type" value="Genomic_DNA"/>
</dbReference>
<evidence type="ECO:0000313" key="16">
    <source>
        <dbReference type="Proteomes" id="UP001165065"/>
    </source>
</evidence>
<evidence type="ECO:0000256" key="4">
    <source>
        <dbReference type="ARBA" id="ARBA00022617"/>
    </source>
</evidence>
<organism evidence="15 16">
    <name type="scientific">Triparma columacea</name>
    <dbReference type="NCBI Taxonomy" id="722753"/>
    <lineage>
        <taxon>Eukaryota</taxon>
        <taxon>Sar</taxon>
        <taxon>Stramenopiles</taxon>
        <taxon>Ochrophyta</taxon>
        <taxon>Bolidophyceae</taxon>
        <taxon>Parmales</taxon>
        <taxon>Triparmaceae</taxon>
        <taxon>Triparma</taxon>
    </lineage>
</organism>
<evidence type="ECO:0000313" key="15">
    <source>
        <dbReference type="EMBL" id="GMI48985.1"/>
    </source>
</evidence>
<reference evidence="16" key="1">
    <citation type="journal article" date="2023" name="Commun. Biol.">
        <title>Genome analysis of Parmales, the sister group of diatoms, reveals the evolutionary specialization of diatoms from phago-mixotrophs to photoautotrophs.</title>
        <authorList>
            <person name="Ban H."/>
            <person name="Sato S."/>
            <person name="Yoshikawa S."/>
            <person name="Yamada K."/>
            <person name="Nakamura Y."/>
            <person name="Ichinomiya M."/>
            <person name="Sato N."/>
            <person name="Blanc-Mathieu R."/>
            <person name="Endo H."/>
            <person name="Kuwata A."/>
            <person name="Ogata H."/>
        </authorList>
    </citation>
    <scope>NUCLEOTIDE SEQUENCE [LARGE SCALE GENOMIC DNA]</scope>
</reference>
<keyword evidence="9" id="KW-0408">Iron</keyword>
<evidence type="ECO:0000256" key="6">
    <source>
        <dbReference type="ARBA" id="ARBA00022723"/>
    </source>
</evidence>
<dbReference type="AlphaFoldDB" id="A0A9W7LFC9"/>
<protein>
    <recommendedName>
        <fullName evidence="14">Cytochrome b5 heme-binding domain-containing protein</fullName>
    </recommendedName>
</protein>
<keyword evidence="7 13" id="KW-1133">Transmembrane helix</keyword>
<dbReference type="SMART" id="SM01117">
    <property type="entry name" value="Cyt-b5"/>
    <property type="match status" value="1"/>
</dbReference>
<dbReference type="InterPro" id="IPR018506">
    <property type="entry name" value="Cyt_B5_heme-BS"/>
</dbReference>
<dbReference type="GO" id="GO:0006629">
    <property type="term" value="P:lipid metabolic process"/>
    <property type="evidence" value="ECO:0007669"/>
    <property type="project" value="UniProtKB-KW"/>
</dbReference>
<evidence type="ECO:0000256" key="11">
    <source>
        <dbReference type="ARBA" id="ARBA00023136"/>
    </source>
</evidence>
<dbReference type="PANTHER" id="PTHR19353:SF30">
    <property type="entry name" value="DELTA 8-(E)-SPHINGOLIPID DESATURASE"/>
    <property type="match status" value="1"/>
</dbReference>
<gene>
    <name evidence="15" type="ORF">TrCOL_g6206</name>
</gene>
<keyword evidence="8" id="KW-0560">Oxidoreductase</keyword>
<evidence type="ECO:0000256" key="10">
    <source>
        <dbReference type="ARBA" id="ARBA00023098"/>
    </source>
</evidence>
<dbReference type="PROSITE" id="PS50255">
    <property type="entry name" value="CYTOCHROME_B5_2"/>
    <property type="match status" value="1"/>
</dbReference>
<keyword evidence="10" id="KW-0443">Lipid metabolism</keyword>
<dbReference type="InterPro" id="IPR005804">
    <property type="entry name" value="FA_desaturase_dom"/>
</dbReference>
<dbReference type="SUPFAM" id="SSF55856">
    <property type="entry name" value="Cytochrome b5-like heme/steroid binding domain"/>
    <property type="match status" value="1"/>
</dbReference>
<dbReference type="OrthoDB" id="260519at2759"/>
<dbReference type="CDD" id="cd03506">
    <property type="entry name" value="Delta6-FADS-like"/>
    <property type="match status" value="1"/>
</dbReference>
<evidence type="ECO:0000256" key="1">
    <source>
        <dbReference type="ARBA" id="ARBA00004141"/>
    </source>
</evidence>
<proteinExistence type="inferred from homology"/>
<evidence type="ECO:0000256" key="13">
    <source>
        <dbReference type="SAM" id="Phobius"/>
    </source>
</evidence>
<evidence type="ECO:0000256" key="3">
    <source>
        <dbReference type="ARBA" id="ARBA00009295"/>
    </source>
</evidence>
<evidence type="ECO:0000256" key="2">
    <source>
        <dbReference type="ARBA" id="ARBA00005189"/>
    </source>
</evidence>
<comment type="caution">
    <text evidence="15">The sequence shown here is derived from an EMBL/GenBank/DDBJ whole genome shotgun (WGS) entry which is preliminary data.</text>
</comment>
<keyword evidence="4" id="KW-0349">Heme</keyword>
<dbReference type="PROSITE" id="PS00191">
    <property type="entry name" value="CYTOCHROME_B5_1"/>
    <property type="match status" value="1"/>
</dbReference>
<feature type="transmembrane region" description="Helical" evidence="13">
    <location>
        <begin position="204"/>
        <end position="226"/>
    </location>
</feature>
<evidence type="ECO:0000256" key="12">
    <source>
        <dbReference type="SAM" id="MobiDB-lite"/>
    </source>
</evidence>
<sequence>MTPPTKEDLKKELDSFFPSGTALPPNASFSEAAVPTAIDTSSDEEDDDTTVSTASSSSSSVIFTSSNKKPELVWREERGKSVLVQKFFKPKSTKKLLKRPIKMEEVAKHNKRTDAWVVIESRCYDITSYVDNHPGGWLPLENMAGKDCTDAFANYHPASVYRTILPSYYIGDVVDTLDDEPFTREHREIRQELLRRGLFETNEYYYYLKISWLVAAFAASLYLTLYPDSKTVHYFGAAMMAVFWQQLAFVGHDVGHNAISHEKAKDTTIGLMLGNSFGGISLGWWKHSHNVHHIVCNSVEHDPDIQHMPIFAVTDEIFDTDALRKAGTYDEEHKGFWTTYHQKWISPDVVSTFLVSYQHLLFYPVMAVARFNLYVQGWIFAFTAWKQDSWYAKRFQKIEFASLFVFLSWMTALVSTLPSEERLNWLLISHGLAGLLHVQICISHFTMDTYHGHAYNDISDEWFTMQCVTTMNVDCPRWLDWFHGGLQFQIEHHLFPRLPRHNLREARALVKPFCDKWKVRYHEPSFLECNVELVEGLRDVAAKCRKGGLGAVGGFENTQIYEGLQAEG</sequence>
<dbReference type="Pfam" id="PF00487">
    <property type="entry name" value="FA_desaturase"/>
    <property type="match status" value="1"/>
</dbReference>
<dbReference type="InterPro" id="IPR036400">
    <property type="entry name" value="Cyt_B5-like_heme/steroid_sf"/>
</dbReference>
<dbReference type="InterPro" id="IPR012171">
    <property type="entry name" value="Fatty_acid_desaturase"/>
</dbReference>
<dbReference type="GO" id="GO:0016020">
    <property type="term" value="C:membrane"/>
    <property type="evidence" value="ECO:0007669"/>
    <property type="project" value="UniProtKB-SubCell"/>
</dbReference>
<dbReference type="PRINTS" id="PR00363">
    <property type="entry name" value="CYTOCHROMEB5"/>
</dbReference>
<dbReference type="GO" id="GO:0016717">
    <property type="term" value="F:oxidoreductase activity, acting on paired donors, with oxidation of a pair of donors resulting in the reduction of molecular oxygen to two molecules of water"/>
    <property type="evidence" value="ECO:0007669"/>
    <property type="project" value="TreeGrafter"/>
</dbReference>
<keyword evidence="5 13" id="KW-0812">Transmembrane</keyword>
<dbReference type="GO" id="GO:0046872">
    <property type="term" value="F:metal ion binding"/>
    <property type="evidence" value="ECO:0007669"/>
    <property type="project" value="UniProtKB-KW"/>
</dbReference>
<evidence type="ECO:0000256" key="7">
    <source>
        <dbReference type="ARBA" id="ARBA00022989"/>
    </source>
</evidence>
<evidence type="ECO:0000256" key="8">
    <source>
        <dbReference type="ARBA" id="ARBA00023002"/>
    </source>
</evidence>
<feature type="domain" description="Cytochrome b5 heme-binding" evidence="14">
    <location>
        <begin position="98"/>
        <end position="174"/>
    </location>
</feature>
<dbReference type="InterPro" id="IPR001199">
    <property type="entry name" value="Cyt_B5-like_heme/steroid-bd"/>
</dbReference>
<keyword evidence="16" id="KW-1185">Reference proteome</keyword>